<comment type="caution">
    <text evidence="2">The sequence shown here is derived from an EMBL/GenBank/DDBJ whole genome shotgun (WGS) entry which is preliminary data.</text>
</comment>
<protein>
    <submittedName>
        <fullName evidence="2">Uncharacterized protein</fullName>
    </submittedName>
</protein>
<gene>
    <name evidence="2" type="ORF">F3J40_20335</name>
</gene>
<name>A0ABX0REZ6_9GAMM</name>
<keyword evidence="3" id="KW-1185">Reference proteome</keyword>
<feature type="region of interest" description="Disordered" evidence="1">
    <location>
        <begin position="25"/>
        <end position="57"/>
    </location>
</feature>
<dbReference type="Proteomes" id="UP001515683">
    <property type="component" value="Unassembled WGS sequence"/>
</dbReference>
<reference evidence="2 3" key="1">
    <citation type="journal article" date="2019" name="bioRxiv">
        <title>Bacteria contribute to plant secondary compound degradation in a generalist herbivore system.</title>
        <authorList>
            <person name="Francoeur C.B."/>
            <person name="Khadempour L."/>
            <person name="Moreira-Soto R.D."/>
            <person name="Gotting K."/>
            <person name="Book A.J."/>
            <person name="Pinto-Tomas A.A."/>
            <person name="Keefover-Ring K."/>
            <person name="Currie C.R."/>
        </authorList>
    </citation>
    <scope>NUCLEOTIDE SEQUENCE [LARGE SCALE GENOMIC DNA]</scope>
    <source>
        <strain evidence="2">Acro-835</strain>
    </source>
</reference>
<evidence type="ECO:0000256" key="1">
    <source>
        <dbReference type="SAM" id="MobiDB-lite"/>
    </source>
</evidence>
<evidence type="ECO:0000313" key="3">
    <source>
        <dbReference type="Proteomes" id="UP001515683"/>
    </source>
</evidence>
<evidence type="ECO:0000313" key="2">
    <source>
        <dbReference type="EMBL" id="NIF23932.1"/>
    </source>
</evidence>
<sequence length="165" mass="18303">MINPETSRITEVMSGDPDAPVLCGAQDASSFTQPPQHADSRCSYAARQPSTGPETSDAWPEGLSLLQDSGHLYRLANMEGDLMVIRARTRLACEVGPDEADAIFRVATRFVFFGYQQPERFNVAVRSMLSAIDRVAADISPDFNRWVTHVRQTRQCIKKEAGNEL</sequence>
<organism evidence="2 3">
    <name type="scientific">Candidatus Pantoea multigeneris</name>
    <dbReference type="NCBI Taxonomy" id="2608357"/>
    <lineage>
        <taxon>Bacteria</taxon>
        <taxon>Pseudomonadati</taxon>
        <taxon>Pseudomonadota</taxon>
        <taxon>Gammaproteobacteria</taxon>
        <taxon>Enterobacterales</taxon>
        <taxon>Erwiniaceae</taxon>
        <taxon>Pantoea</taxon>
    </lineage>
</organism>
<accession>A0ABX0REZ6</accession>
<dbReference type="EMBL" id="VWXF01000011">
    <property type="protein sequence ID" value="NIF23932.1"/>
    <property type="molecule type" value="Genomic_DNA"/>
</dbReference>
<dbReference type="RefSeq" id="WP_167017615.1">
    <property type="nucleotide sequence ID" value="NZ_VWXF01000011.1"/>
</dbReference>
<proteinExistence type="predicted"/>